<feature type="domain" description="HTH tetR-type" evidence="5">
    <location>
        <begin position="17"/>
        <end position="77"/>
    </location>
</feature>
<accession>A0A7R7DT28</accession>
<dbReference type="SUPFAM" id="SSF48498">
    <property type="entry name" value="Tetracyclin repressor-like, C-terminal domain"/>
    <property type="match status" value="1"/>
</dbReference>
<evidence type="ECO:0000256" key="4">
    <source>
        <dbReference type="PROSITE-ProRule" id="PRU00335"/>
    </source>
</evidence>
<dbReference type="FunFam" id="1.10.10.60:FF:000141">
    <property type="entry name" value="TetR family transcriptional regulator"/>
    <property type="match status" value="1"/>
</dbReference>
<dbReference type="InterPro" id="IPR050109">
    <property type="entry name" value="HTH-type_TetR-like_transc_reg"/>
</dbReference>
<dbReference type="PANTHER" id="PTHR30055:SF226">
    <property type="entry name" value="HTH-TYPE TRANSCRIPTIONAL REGULATOR PKSA"/>
    <property type="match status" value="1"/>
</dbReference>
<sequence>MTETTADRTRRLGAKGARTRQRILDAAEAVFVEYGYHDASVVKITETAGVAQGTFYIYFPGKHELFAELVDDLNRRVRRAMARAADGHPTRLAAERAGFAAYFDFVGEHPGLYRIMRQAEFVAPEQLRRHYDRIVSGYSARLAAAMDSGEIPRGDSELMAWSLMGLGEMVGMRWVLWQQHDSVPAAVLASTGEIVARILGVPDPHVAGPEAADRPARDHTR</sequence>
<dbReference type="Proteomes" id="UP000611640">
    <property type="component" value="Chromosome"/>
</dbReference>
<feature type="DNA-binding region" description="H-T-H motif" evidence="4">
    <location>
        <begin position="40"/>
        <end position="59"/>
    </location>
</feature>
<dbReference type="PRINTS" id="PR00455">
    <property type="entry name" value="HTHTETR"/>
</dbReference>
<dbReference type="SUPFAM" id="SSF46689">
    <property type="entry name" value="Homeodomain-like"/>
    <property type="match status" value="1"/>
</dbReference>
<keyword evidence="3" id="KW-0804">Transcription</keyword>
<evidence type="ECO:0000313" key="7">
    <source>
        <dbReference type="Proteomes" id="UP000611640"/>
    </source>
</evidence>
<dbReference type="RefSeq" id="WP_203963532.1">
    <property type="nucleotide sequence ID" value="NZ_AP023355.1"/>
</dbReference>
<evidence type="ECO:0000256" key="3">
    <source>
        <dbReference type="ARBA" id="ARBA00023163"/>
    </source>
</evidence>
<dbReference type="GO" id="GO:0045892">
    <property type="term" value="P:negative regulation of DNA-templated transcription"/>
    <property type="evidence" value="ECO:0007669"/>
    <property type="project" value="UniProtKB-ARBA"/>
</dbReference>
<dbReference type="Gene3D" id="1.10.357.10">
    <property type="entry name" value="Tetracycline Repressor, domain 2"/>
    <property type="match status" value="1"/>
</dbReference>
<dbReference type="PROSITE" id="PS01081">
    <property type="entry name" value="HTH_TETR_1"/>
    <property type="match status" value="1"/>
</dbReference>
<dbReference type="KEGG" id="atl:Athai_48020"/>
<dbReference type="AlphaFoldDB" id="A0A7R7DT28"/>
<keyword evidence="1" id="KW-0805">Transcription regulation</keyword>
<dbReference type="InterPro" id="IPR023772">
    <property type="entry name" value="DNA-bd_HTH_TetR-type_CS"/>
</dbReference>
<dbReference type="GO" id="GO:0003700">
    <property type="term" value="F:DNA-binding transcription factor activity"/>
    <property type="evidence" value="ECO:0007669"/>
    <property type="project" value="TreeGrafter"/>
</dbReference>
<dbReference type="Pfam" id="PF00440">
    <property type="entry name" value="TetR_N"/>
    <property type="match status" value="1"/>
</dbReference>
<name>A0A7R7DT28_9ACTN</name>
<evidence type="ECO:0000256" key="2">
    <source>
        <dbReference type="ARBA" id="ARBA00023125"/>
    </source>
</evidence>
<evidence type="ECO:0000313" key="6">
    <source>
        <dbReference type="EMBL" id="BCJ37299.1"/>
    </source>
</evidence>
<reference evidence="6 7" key="1">
    <citation type="submission" date="2020-08" db="EMBL/GenBank/DDBJ databases">
        <title>Whole genome shotgun sequence of Actinocatenispora thailandica NBRC 105041.</title>
        <authorList>
            <person name="Komaki H."/>
            <person name="Tamura T."/>
        </authorList>
    </citation>
    <scope>NUCLEOTIDE SEQUENCE [LARGE SCALE GENOMIC DNA]</scope>
    <source>
        <strain evidence="6 7">NBRC 105041</strain>
    </source>
</reference>
<dbReference type="PANTHER" id="PTHR30055">
    <property type="entry name" value="HTH-TYPE TRANSCRIPTIONAL REGULATOR RUTR"/>
    <property type="match status" value="1"/>
</dbReference>
<keyword evidence="2 4" id="KW-0238">DNA-binding</keyword>
<dbReference type="EMBL" id="AP023355">
    <property type="protein sequence ID" value="BCJ37299.1"/>
    <property type="molecule type" value="Genomic_DNA"/>
</dbReference>
<dbReference type="InterPro" id="IPR036271">
    <property type="entry name" value="Tet_transcr_reg_TetR-rel_C_sf"/>
</dbReference>
<keyword evidence="7" id="KW-1185">Reference proteome</keyword>
<proteinExistence type="predicted"/>
<evidence type="ECO:0000256" key="1">
    <source>
        <dbReference type="ARBA" id="ARBA00023015"/>
    </source>
</evidence>
<dbReference type="GO" id="GO:0000976">
    <property type="term" value="F:transcription cis-regulatory region binding"/>
    <property type="evidence" value="ECO:0007669"/>
    <property type="project" value="TreeGrafter"/>
</dbReference>
<protein>
    <submittedName>
        <fullName evidence="6">TetR family transcriptional regulator</fullName>
    </submittedName>
</protein>
<organism evidence="6 7">
    <name type="scientific">Actinocatenispora thailandica</name>
    <dbReference type="NCBI Taxonomy" id="227318"/>
    <lineage>
        <taxon>Bacteria</taxon>
        <taxon>Bacillati</taxon>
        <taxon>Actinomycetota</taxon>
        <taxon>Actinomycetes</taxon>
        <taxon>Micromonosporales</taxon>
        <taxon>Micromonosporaceae</taxon>
        <taxon>Actinocatenispora</taxon>
    </lineage>
</organism>
<gene>
    <name evidence="6" type="ORF">Athai_48020</name>
</gene>
<dbReference type="InterPro" id="IPR009057">
    <property type="entry name" value="Homeodomain-like_sf"/>
</dbReference>
<dbReference type="PROSITE" id="PS50977">
    <property type="entry name" value="HTH_TETR_2"/>
    <property type="match status" value="1"/>
</dbReference>
<dbReference type="InterPro" id="IPR001647">
    <property type="entry name" value="HTH_TetR"/>
</dbReference>
<evidence type="ECO:0000259" key="5">
    <source>
        <dbReference type="PROSITE" id="PS50977"/>
    </source>
</evidence>